<organism evidence="1 2">
    <name type="scientific">Sistotremastrum niveocremeum HHB9708</name>
    <dbReference type="NCBI Taxonomy" id="1314777"/>
    <lineage>
        <taxon>Eukaryota</taxon>
        <taxon>Fungi</taxon>
        <taxon>Dikarya</taxon>
        <taxon>Basidiomycota</taxon>
        <taxon>Agaricomycotina</taxon>
        <taxon>Agaricomycetes</taxon>
        <taxon>Sistotremastrales</taxon>
        <taxon>Sistotremastraceae</taxon>
        <taxon>Sertulicium</taxon>
        <taxon>Sertulicium niveocremeum</taxon>
    </lineage>
</organism>
<keyword evidence="2" id="KW-1185">Reference proteome</keyword>
<gene>
    <name evidence="1" type="ORF">SISNIDRAFT_465747</name>
</gene>
<proteinExistence type="predicted"/>
<dbReference type="EMBL" id="KV419405">
    <property type="protein sequence ID" value="KZS94248.1"/>
    <property type="molecule type" value="Genomic_DNA"/>
</dbReference>
<reference evidence="1 2" key="1">
    <citation type="journal article" date="2016" name="Mol. Biol. Evol.">
        <title>Comparative Genomics of Early-Diverging Mushroom-Forming Fungi Provides Insights into the Origins of Lignocellulose Decay Capabilities.</title>
        <authorList>
            <person name="Nagy L.G."/>
            <person name="Riley R."/>
            <person name="Tritt A."/>
            <person name="Adam C."/>
            <person name="Daum C."/>
            <person name="Floudas D."/>
            <person name="Sun H."/>
            <person name="Yadav J.S."/>
            <person name="Pangilinan J."/>
            <person name="Larsson K.H."/>
            <person name="Matsuura K."/>
            <person name="Barry K."/>
            <person name="Labutti K."/>
            <person name="Kuo R."/>
            <person name="Ohm R.A."/>
            <person name="Bhattacharya S.S."/>
            <person name="Shirouzu T."/>
            <person name="Yoshinaga Y."/>
            <person name="Martin F.M."/>
            <person name="Grigoriev I.V."/>
            <person name="Hibbett D.S."/>
        </authorList>
    </citation>
    <scope>NUCLEOTIDE SEQUENCE [LARGE SCALE GENOMIC DNA]</scope>
    <source>
        <strain evidence="1 2">HHB9708</strain>
    </source>
</reference>
<protein>
    <recommendedName>
        <fullName evidence="3">LysM domain-containing protein</fullName>
    </recommendedName>
</protein>
<evidence type="ECO:0000313" key="1">
    <source>
        <dbReference type="EMBL" id="KZS94248.1"/>
    </source>
</evidence>
<evidence type="ECO:0000313" key="2">
    <source>
        <dbReference type="Proteomes" id="UP000076722"/>
    </source>
</evidence>
<sequence length="249" mass="27369">MHTELKATSVVDKTSENDVFILGDLEDEEPTSVQQEIVQGQIDIPRSHPDSTSIVPLLKASGPTTFSESAPSEPVGGETDAAARTESNTIALPNGLMSRYYIKPLDTLVGISLKFSIDGRKLCALNHLPSTTLTTTPHLLHTRTFIDIPYAGHPLPPPPPELLQQRERERAVKRLQLVTKESDLGVAQSYVALADLADPLEMKSKEQGTHHATSKQNDAVAAYLEDEDWENSMRKQGVKPSIQRFRRAG</sequence>
<dbReference type="OrthoDB" id="2107166at2759"/>
<evidence type="ECO:0008006" key="3">
    <source>
        <dbReference type="Google" id="ProtNLM"/>
    </source>
</evidence>
<accession>A0A164VKX9</accession>
<dbReference type="Proteomes" id="UP000076722">
    <property type="component" value="Unassembled WGS sequence"/>
</dbReference>
<name>A0A164VKX9_9AGAM</name>
<dbReference type="Gene3D" id="3.10.350.10">
    <property type="entry name" value="LysM domain"/>
    <property type="match status" value="1"/>
</dbReference>
<dbReference type="AlphaFoldDB" id="A0A164VKX9"/>
<dbReference type="InterPro" id="IPR036779">
    <property type="entry name" value="LysM_dom_sf"/>
</dbReference>